<evidence type="ECO:0000313" key="2">
    <source>
        <dbReference type="Proteomes" id="UP000198862"/>
    </source>
</evidence>
<dbReference type="EMBL" id="FOLO01000083">
    <property type="protein sequence ID" value="SFD66839.1"/>
    <property type="molecule type" value="Genomic_DNA"/>
</dbReference>
<dbReference type="STRING" id="1123010.SAMN02745724_05141"/>
<reference evidence="1 2" key="1">
    <citation type="submission" date="2016-10" db="EMBL/GenBank/DDBJ databases">
        <authorList>
            <person name="de Groot N.N."/>
        </authorList>
    </citation>
    <scope>NUCLEOTIDE SEQUENCE [LARGE SCALE GENOMIC DNA]</scope>
    <source>
        <strain evidence="1 2">DSM 6059</strain>
    </source>
</reference>
<proteinExistence type="predicted"/>
<evidence type="ECO:0000313" key="1">
    <source>
        <dbReference type="EMBL" id="SFD66839.1"/>
    </source>
</evidence>
<name>A0A1I1U7T8_9GAMM</name>
<dbReference type="OrthoDB" id="194044at2"/>
<keyword evidence="2" id="KW-1185">Reference proteome</keyword>
<organism evidence="1 2">
    <name type="scientific">Pseudoalteromonas denitrificans DSM 6059</name>
    <dbReference type="NCBI Taxonomy" id="1123010"/>
    <lineage>
        <taxon>Bacteria</taxon>
        <taxon>Pseudomonadati</taxon>
        <taxon>Pseudomonadota</taxon>
        <taxon>Gammaproteobacteria</taxon>
        <taxon>Alteromonadales</taxon>
        <taxon>Pseudoalteromonadaceae</taxon>
        <taxon>Pseudoalteromonas</taxon>
    </lineage>
</organism>
<evidence type="ECO:0008006" key="3">
    <source>
        <dbReference type="Google" id="ProtNLM"/>
    </source>
</evidence>
<protein>
    <recommendedName>
        <fullName evidence="3">GAF domain-containing protein</fullName>
    </recommendedName>
</protein>
<dbReference type="Proteomes" id="UP000198862">
    <property type="component" value="Unassembled WGS sequence"/>
</dbReference>
<dbReference type="AlphaFoldDB" id="A0A1I1U7T8"/>
<gene>
    <name evidence="1" type="ORF">SAMN02745724_05141</name>
</gene>
<sequence>MDALSKLSVAINDPQTEIKDKLKKVCEFTMEAVPLANRVSIWTFLKCKTEMHCLMCFDAYTNEVSSGQVLIKTDFVDYFRSLLANNVVNAPDARIHPDTRCFNEKYFEPNNIYSLLDYIYDPEFEPCGVICCESVGRKVTWVSANVDSLREIAKLSSQFFKH</sequence>
<accession>A0A1I1U7T8</accession>
<dbReference type="RefSeq" id="WP_091991532.1">
    <property type="nucleotide sequence ID" value="NZ_FOLO01000083.1"/>
</dbReference>